<keyword evidence="4" id="KW-0808">Transferase</keyword>
<dbReference type="AlphaFoldDB" id="A0A645BI96"/>
<evidence type="ECO:0000256" key="8">
    <source>
        <dbReference type="SAM" id="Phobius"/>
    </source>
</evidence>
<feature type="domain" description="Glycosyltransferase RgtA/B/C/D-like" evidence="9">
    <location>
        <begin position="50"/>
        <end position="220"/>
    </location>
</feature>
<dbReference type="EMBL" id="VSSQ01019122">
    <property type="protein sequence ID" value="MPM62923.1"/>
    <property type="molecule type" value="Genomic_DNA"/>
</dbReference>
<feature type="transmembrane region" description="Helical" evidence="8">
    <location>
        <begin position="256"/>
        <end position="274"/>
    </location>
</feature>
<proteinExistence type="predicted"/>
<keyword evidence="7 8" id="KW-0472">Membrane</keyword>
<accession>A0A645BI96</accession>
<sequence length="532" mass="61020">MKESAFKKPLLIIIGISALVRAFLAASLELGNDEVYYWSYAMYPDLSHFDHPPMIGWLIQLFTVNLNLNSELFIRLCSIVIGSANTWIIYIIGRRIKDEAAGFYASILYTTSIYCSIILGTFILPDTPQSIFFLLSIYFLHEALFKKYGECPESRALCNFAIILAGLFIGMAMLSKYSAAFLWVGAGLYILFFDRKRLKDPFLYLAIIVSALFLLPILIWNLNNNFISFTFHSNRVSFFGEGFNIVSFGREIIGNFLYNNPVNVVIIISALIAYSKVKFLEKRQFMLLALVSFPIILCFLFFSMFRDTLPHWSAPGYYGLMIIAGAWLSEKYKSRNIGTSIPAPLKRAIWLITVVVTVGFIHIHTGILNFEVKQKSDLPLGKYDFTLDMYGWETLSKEFNKVREYDVNHGIMNRHSAIVSYKWFPAAHLDYYVARPAKSVVKTIGPLSDTHKYAWITKDIGGFKIGESVYYLRSSKERFDGVKEIGERYFKSTELAKTVYIFRMGKPAERYEIFRFREMTTLPDSTLTSPSF</sequence>
<gene>
    <name evidence="10" type="ORF">SDC9_109801</name>
</gene>
<dbReference type="InterPro" id="IPR050297">
    <property type="entry name" value="LipidA_mod_glycosyltrf_83"/>
</dbReference>
<evidence type="ECO:0000256" key="2">
    <source>
        <dbReference type="ARBA" id="ARBA00022475"/>
    </source>
</evidence>
<comment type="caution">
    <text evidence="10">The sequence shown here is derived from an EMBL/GenBank/DDBJ whole genome shotgun (WGS) entry which is preliminary data.</text>
</comment>
<evidence type="ECO:0000256" key="3">
    <source>
        <dbReference type="ARBA" id="ARBA00022676"/>
    </source>
</evidence>
<protein>
    <recommendedName>
        <fullName evidence="9">Glycosyltransferase RgtA/B/C/D-like domain-containing protein</fullName>
    </recommendedName>
</protein>
<dbReference type="PANTHER" id="PTHR33908">
    <property type="entry name" value="MANNOSYLTRANSFERASE YKCB-RELATED"/>
    <property type="match status" value="1"/>
</dbReference>
<reference evidence="10" key="1">
    <citation type="submission" date="2019-08" db="EMBL/GenBank/DDBJ databases">
        <authorList>
            <person name="Kucharzyk K."/>
            <person name="Murdoch R.W."/>
            <person name="Higgins S."/>
            <person name="Loffler F."/>
        </authorList>
    </citation>
    <scope>NUCLEOTIDE SEQUENCE</scope>
</reference>
<dbReference type="GO" id="GO:0016763">
    <property type="term" value="F:pentosyltransferase activity"/>
    <property type="evidence" value="ECO:0007669"/>
    <property type="project" value="TreeGrafter"/>
</dbReference>
<organism evidence="10">
    <name type="scientific">bioreactor metagenome</name>
    <dbReference type="NCBI Taxonomy" id="1076179"/>
    <lineage>
        <taxon>unclassified sequences</taxon>
        <taxon>metagenomes</taxon>
        <taxon>ecological metagenomes</taxon>
    </lineage>
</organism>
<feature type="transmembrane region" description="Helical" evidence="8">
    <location>
        <begin position="348"/>
        <end position="370"/>
    </location>
</feature>
<name>A0A645BI96_9ZZZZ</name>
<dbReference type="PANTHER" id="PTHR33908:SF11">
    <property type="entry name" value="MEMBRANE PROTEIN"/>
    <property type="match status" value="1"/>
</dbReference>
<feature type="transmembrane region" description="Helical" evidence="8">
    <location>
        <begin position="311"/>
        <end position="328"/>
    </location>
</feature>
<keyword evidence="2" id="KW-1003">Cell membrane</keyword>
<evidence type="ECO:0000256" key="1">
    <source>
        <dbReference type="ARBA" id="ARBA00004651"/>
    </source>
</evidence>
<dbReference type="InterPro" id="IPR038731">
    <property type="entry name" value="RgtA/B/C-like"/>
</dbReference>
<dbReference type="GO" id="GO:0005886">
    <property type="term" value="C:plasma membrane"/>
    <property type="evidence" value="ECO:0007669"/>
    <property type="project" value="UniProtKB-SubCell"/>
</dbReference>
<feature type="transmembrane region" description="Helical" evidence="8">
    <location>
        <begin position="180"/>
        <end position="195"/>
    </location>
</feature>
<comment type="subcellular location">
    <subcellularLocation>
        <location evidence="1">Cell membrane</location>
        <topology evidence="1">Multi-pass membrane protein</topology>
    </subcellularLocation>
</comment>
<feature type="transmembrane region" description="Helical" evidence="8">
    <location>
        <begin position="72"/>
        <end position="91"/>
    </location>
</feature>
<dbReference type="Pfam" id="PF13231">
    <property type="entry name" value="PMT_2"/>
    <property type="match status" value="1"/>
</dbReference>
<evidence type="ECO:0000256" key="7">
    <source>
        <dbReference type="ARBA" id="ARBA00023136"/>
    </source>
</evidence>
<evidence type="ECO:0000313" key="10">
    <source>
        <dbReference type="EMBL" id="MPM62923.1"/>
    </source>
</evidence>
<evidence type="ECO:0000256" key="6">
    <source>
        <dbReference type="ARBA" id="ARBA00022989"/>
    </source>
</evidence>
<feature type="transmembrane region" description="Helical" evidence="8">
    <location>
        <begin position="202"/>
        <end position="222"/>
    </location>
</feature>
<keyword evidence="3" id="KW-0328">Glycosyltransferase</keyword>
<feature type="transmembrane region" description="Helical" evidence="8">
    <location>
        <begin position="286"/>
        <end position="305"/>
    </location>
</feature>
<evidence type="ECO:0000256" key="5">
    <source>
        <dbReference type="ARBA" id="ARBA00022692"/>
    </source>
</evidence>
<evidence type="ECO:0000256" key="4">
    <source>
        <dbReference type="ARBA" id="ARBA00022679"/>
    </source>
</evidence>
<feature type="transmembrane region" description="Helical" evidence="8">
    <location>
        <begin position="157"/>
        <end position="174"/>
    </location>
</feature>
<feature type="transmembrane region" description="Helical" evidence="8">
    <location>
        <begin position="103"/>
        <end position="123"/>
    </location>
</feature>
<evidence type="ECO:0000259" key="9">
    <source>
        <dbReference type="Pfam" id="PF13231"/>
    </source>
</evidence>
<keyword evidence="5 8" id="KW-0812">Transmembrane</keyword>
<keyword evidence="6 8" id="KW-1133">Transmembrane helix</keyword>
<feature type="transmembrane region" description="Helical" evidence="8">
    <location>
        <begin position="129"/>
        <end position="145"/>
    </location>
</feature>
<dbReference type="GO" id="GO:0008610">
    <property type="term" value="P:lipid biosynthetic process"/>
    <property type="evidence" value="ECO:0007669"/>
    <property type="project" value="UniProtKB-ARBA"/>
</dbReference>